<evidence type="ECO:0000256" key="1">
    <source>
        <dbReference type="SAM" id="MobiDB-lite"/>
    </source>
</evidence>
<dbReference type="AlphaFoldDB" id="A0A2V3IUP1"/>
<feature type="transmembrane region" description="Helical" evidence="2">
    <location>
        <begin position="82"/>
        <end position="102"/>
    </location>
</feature>
<keyword evidence="2" id="KW-0812">Transmembrane</keyword>
<keyword evidence="2" id="KW-0472">Membrane</keyword>
<evidence type="ECO:0000313" key="4">
    <source>
        <dbReference type="Proteomes" id="UP000247409"/>
    </source>
</evidence>
<feature type="compositionally biased region" description="Low complexity" evidence="1">
    <location>
        <begin position="55"/>
        <end position="69"/>
    </location>
</feature>
<organism evidence="3 4">
    <name type="scientific">Gracilariopsis chorda</name>
    <dbReference type="NCBI Taxonomy" id="448386"/>
    <lineage>
        <taxon>Eukaryota</taxon>
        <taxon>Rhodophyta</taxon>
        <taxon>Florideophyceae</taxon>
        <taxon>Rhodymeniophycidae</taxon>
        <taxon>Gracilariales</taxon>
        <taxon>Gracilariaceae</taxon>
        <taxon>Gracilariopsis</taxon>
    </lineage>
</organism>
<accession>A0A2V3IUP1</accession>
<feature type="compositionally biased region" description="Gly residues" evidence="1">
    <location>
        <begin position="41"/>
        <end position="54"/>
    </location>
</feature>
<comment type="caution">
    <text evidence="3">The sequence shown here is derived from an EMBL/GenBank/DDBJ whole genome shotgun (WGS) entry which is preliminary data.</text>
</comment>
<sequence length="122" mass="13091">MVPFIAVIELLILNIYTYHHALAITQLATAHVELPKVFRNGGRGGGSGGKGGSSSSGSKITGIKGSKSSGGKKIRLSVKQGIIIGVLILIVVVLVILFKCWLRRKRRLQKQIDECQPQAAET</sequence>
<keyword evidence="2" id="KW-1133">Transmembrane helix</keyword>
<evidence type="ECO:0000256" key="2">
    <source>
        <dbReference type="SAM" id="Phobius"/>
    </source>
</evidence>
<protein>
    <submittedName>
        <fullName evidence="3">Uncharacterized protein</fullName>
    </submittedName>
</protein>
<reference evidence="3 4" key="1">
    <citation type="journal article" date="2018" name="Mol. Biol. Evol.">
        <title>Analysis of the draft genome of the red seaweed Gracilariopsis chorda provides insights into genome size evolution in Rhodophyta.</title>
        <authorList>
            <person name="Lee J."/>
            <person name="Yang E.C."/>
            <person name="Graf L."/>
            <person name="Yang J.H."/>
            <person name="Qiu H."/>
            <person name="Zel Zion U."/>
            <person name="Chan C.X."/>
            <person name="Stephens T.G."/>
            <person name="Weber A.P.M."/>
            <person name="Boo G.H."/>
            <person name="Boo S.M."/>
            <person name="Kim K.M."/>
            <person name="Shin Y."/>
            <person name="Jung M."/>
            <person name="Lee S.J."/>
            <person name="Yim H.S."/>
            <person name="Lee J.H."/>
            <person name="Bhattacharya D."/>
            <person name="Yoon H.S."/>
        </authorList>
    </citation>
    <scope>NUCLEOTIDE SEQUENCE [LARGE SCALE GENOMIC DNA]</scope>
    <source>
        <strain evidence="3 4">SKKU-2015</strain>
        <tissue evidence="3">Whole body</tissue>
    </source>
</reference>
<keyword evidence="4" id="KW-1185">Reference proteome</keyword>
<feature type="region of interest" description="Disordered" evidence="1">
    <location>
        <begin position="41"/>
        <end position="72"/>
    </location>
</feature>
<evidence type="ECO:0000313" key="3">
    <source>
        <dbReference type="EMBL" id="PXF45799.1"/>
    </source>
</evidence>
<dbReference type="EMBL" id="NBIV01000052">
    <property type="protein sequence ID" value="PXF45799.1"/>
    <property type="molecule type" value="Genomic_DNA"/>
</dbReference>
<name>A0A2V3IUP1_9FLOR</name>
<dbReference type="Proteomes" id="UP000247409">
    <property type="component" value="Unassembled WGS sequence"/>
</dbReference>
<proteinExistence type="predicted"/>
<gene>
    <name evidence="3" type="ORF">BWQ96_04411</name>
</gene>